<gene>
    <name evidence="3" type="ORF">ACA1_037720</name>
</gene>
<keyword evidence="4" id="KW-1185">Reference proteome</keyword>
<dbReference type="RefSeq" id="XP_004335613.1">
    <property type="nucleotide sequence ID" value="XM_004335565.1"/>
</dbReference>
<feature type="compositionally biased region" description="Basic and acidic residues" evidence="1">
    <location>
        <begin position="284"/>
        <end position="304"/>
    </location>
</feature>
<dbReference type="VEuPathDB" id="AmoebaDB:ACA1_037720"/>
<dbReference type="Pfam" id="PF12937">
    <property type="entry name" value="F-box-like"/>
    <property type="match status" value="1"/>
</dbReference>
<dbReference type="InterPro" id="IPR036047">
    <property type="entry name" value="F-box-like_dom_sf"/>
</dbReference>
<feature type="region of interest" description="Disordered" evidence="1">
    <location>
        <begin position="352"/>
        <end position="377"/>
    </location>
</feature>
<proteinExistence type="predicted"/>
<dbReference type="SUPFAM" id="SSF81383">
    <property type="entry name" value="F-box domain"/>
    <property type="match status" value="1"/>
</dbReference>
<feature type="compositionally biased region" description="Acidic residues" evidence="1">
    <location>
        <begin position="318"/>
        <end position="330"/>
    </location>
</feature>
<dbReference type="InterPro" id="IPR043136">
    <property type="entry name" value="B30.2/SPRY_sf"/>
</dbReference>
<dbReference type="AlphaFoldDB" id="L8GKN0"/>
<dbReference type="GeneID" id="14914219"/>
<organism evidence="3 4">
    <name type="scientific">Acanthamoeba castellanii (strain ATCC 30010 / Neff)</name>
    <dbReference type="NCBI Taxonomy" id="1257118"/>
    <lineage>
        <taxon>Eukaryota</taxon>
        <taxon>Amoebozoa</taxon>
        <taxon>Discosea</taxon>
        <taxon>Longamoebia</taxon>
        <taxon>Centramoebida</taxon>
        <taxon>Acanthamoebidae</taxon>
        <taxon>Acanthamoeba</taxon>
    </lineage>
</organism>
<protein>
    <submittedName>
        <fullName evidence="3">Fbox domain containing protein</fullName>
    </submittedName>
</protein>
<dbReference type="Proteomes" id="UP000011083">
    <property type="component" value="Unassembled WGS sequence"/>
</dbReference>
<dbReference type="InterPro" id="IPR013320">
    <property type="entry name" value="ConA-like_dom_sf"/>
</dbReference>
<dbReference type="KEGG" id="acan:ACA1_037720"/>
<name>L8GKN0_ACACF</name>
<dbReference type="Gene3D" id="2.60.120.920">
    <property type="match status" value="1"/>
</dbReference>
<dbReference type="Gene3D" id="1.20.1280.50">
    <property type="match status" value="1"/>
</dbReference>
<feature type="compositionally biased region" description="Polar residues" evidence="1">
    <location>
        <begin position="242"/>
        <end position="258"/>
    </location>
</feature>
<dbReference type="EMBL" id="KB008087">
    <property type="protein sequence ID" value="ELR13600.1"/>
    <property type="molecule type" value="Genomic_DNA"/>
</dbReference>
<evidence type="ECO:0000256" key="1">
    <source>
        <dbReference type="SAM" id="MobiDB-lite"/>
    </source>
</evidence>
<feature type="domain" description="F-box" evidence="2">
    <location>
        <begin position="10"/>
        <end position="49"/>
    </location>
</feature>
<dbReference type="InterPro" id="IPR001810">
    <property type="entry name" value="F-box_dom"/>
</dbReference>
<evidence type="ECO:0000313" key="3">
    <source>
        <dbReference type="EMBL" id="ELR13600.1"/>
    </source>
</evidence>
<evidence type="ECO:0000259" key="2">
    <source>
        <dbReference type="Pfam" id="PF12937"/>
    </source>
</evidence>
<accession>L8GKN0</accession>
<feature type="compositionally biased region" description="Low complexity" evidence="1">
    <location>
        <begin position="357"/>
        <end position="374"/>
    </location>
</feature>
<feature type="region of interest" description="Disordered" evidence="1">
    <location>
        <begin position="233"/>
        <end position="335"/>
    </location>
</feature>
<sequence length="461" mass="50843">MCDFTELFGEEIVLLVFSFLPVADLHRAARVNTTWMRIALDQQLWKIRCKKRGRRSAMEHMVAYYKSKKRSVPWREIYSFSPTDKSEHISLTEDDTVATAQDYSNVTVKCRQRMVPSAWQPFHYYQILVVEKKYTHMSIGITDRDWEYTGNLVGFGQNCYNYAFHSNGLILHNSNSEVSKVGLLKGARACSLLVIAPQAHPHRLTRLACGVLQVPMYGTGDSVGLLVQYEDKTKRPADGEPSSHTGVTLQSRTSSSAAGTGREGGESNGADGVSSAMTIDTEAGNEKHHSGDDEAEVSAEKAEVNADGDDSGERDFGDGGDGEGAGDGEDGGSVRIRRQRTPIEVLMQLAATEQQKQQASMSSDASESESAQAMTERPRKGLKLVLYLFLNGQWCYTWNYTRLPPHAEIAFTVALNGTGACVALNKEEDPAHREKRQELRRANAITAATLHLPPPLTPPNS</sequence>
<reference evidence="3 4" key="1">
    <citation type="journal article" date="2013" name="Genome Biol.">
        <title>Genome of Acanthamoeba castellanii highlights extensive lateral gene transfer and early evolution of tyrosine kinase signaling.</title>
        <authorList>
            <person name="Clarke M."/>
            <person name="Lohan A.J."/>
            <person name="Liu B."/>
            <person name="Lagkouvardos I."/>
            <person name="Roy S."/>
            <person name="Zafar N."/>
            <person name="Bertelli C."/>
            <person name="Schilde C."/>
            <person name="Kianianmomeni A."/>
            <person name="Burglin T.R."/>
            <person name="Frech C."/>
            <person name="Turcotte B."/>
            <person name="Kopec K.O."/>
            <person name="Synnott J.M."/>
            <person name="Choo C."/>
            <person name="Paponov I."/>
            <person name="Finkler A."/>
            <person name="Soon Heng Tan C."/>
            <person name="Hutchins A.P."/>
            <person name="Weinmeier T."/>
            <person name="Rattei T."/>
            <person name="Chu J.S."/>
            <person name="Gimenez G."/>
            <person name="Irimia M."/>
            <person name="Rigden D.J."/>
            <person name="Fitzpatrick D.A."/>
            <person name="Lorenzo-Morales J."/>
            <person name="Bateman A."/>
            <person name="Chiu C.H."/>
            <person name="Tang P."/>
            <person name="Hegemann P."/>
            <person name="Fromm H."/>
            <person name="Raoult D."/>
            <person name="Greub G."/>
            <person name="Miranda-Saavedra D."/>
            <person name="Chen N."/>
            <person name="Nash P."/>
            <person name="Ginger M.L."/>
            <person name="Horn M."/>
            <person name="Schaap P."/>
            <person name="Caler L."/>
            <person name="Loftus B."/>
        </authorList>
    </citation>
    <scope>NUCLEOTIDE SEQUENCE [LARGE SCALE GENOMIC DNA]</scope>
    <source>
        <strain evidence="3 4">Neff</strain>
    </source>
</reference>
<evidence type="ECO:0000313" key="4">
    <source>
        <dbReference type="Proteomes" id="UP000011083"/>
    </source>
</evidence>
<dbReference type="SUPFAM" id="SSF49899">
    <property type="entry name" value="Concanavalin A-like lectins/glucanases"/>
    <property type="match status" value="1"/>
</dbReference>
<dbReference type="OrthoDB" id="3219396at2759"/>